<dbReference type="HOGENOM" id="CLU_048756_2_1_5"/>
<protein>
    <recommendedName>
        <fullName evidence="6">PhzF family phenazine biosynthesis protein</fullName>
    </recommendedName>
</protein>
<dbReference type="Gene3D" id="3.10.310.10">
    <property type="entry name" value="Diaminopimelate Epimerase, Chain A, domain 1"/>
    <property type="match status" value="2"/>
</dbReference>
<evidence type="ECO:0000256" key="1">
    <source>
        <dbReference type="ARBA" id="ARBA00008270"/>
    </source>
</evidence>
<accession>W0AL51</accession>
<dbReference type="Proteomes" id="UP000018851">
    <property type="component" value="Chromosome"/>
</dbReference>
<dbReference type="NCBIfam" id="TIGR00654">
    <property type="entry name" value="PhzF_family"/>
    <property type="match status" value="1"/>
</dbReference>
<evidence type="ECO:0000256" key="3">
    <source>
        <dbReference type="PIRSR" id="PIRSR016184-1"/>
    </source>
</evidence>
<sequence length="265" mass="28395">MTGLHYALVDAFADRPFTGNPAAVVRIDGAWPEDALLQAIAAETNQPETAFHRVAENGTIDLRWFSPATEVALCGHATLATGHIILSVDPLRTRVDFRTRHSGVLTVTRDGDGYELALPTLALCPHPLPAFVAALGLADEPVATLWHAQGYALIVLADADVVRRAAPDFRRLAAEGNILTIITAPGDDTDVISRAFAPGAGVDEDPVTGSAHAAMAPWWAARLGRSHFSAFQASRRGGRLDCRVEGDRVILRGRCITTIEGVLRR</sequence>
<dbReference type="GO" id="GO:0005737">
    <property type="term" value="C:cytoplasm"/>
    <property type="evidence" value="ECO:0007669"/>
    <property type="project" value="TreeGrafter"/>
</dbReference>
<organism evidence="4 5">
    <name type="scientific">Sphingomonas sanxanigenens DSM 19645 = NX02</name>
    <dbReference type="NCBI Taxonomy" id="1123269"/>
    <lineage>
        <taxon>Bacteria</taxon>
        <taxon>Pseudomonadati</taxon>
        <taxon>Pseudomonadota</taxon>
        <taxon>Alphaproteobacteria</taxon>
        <taxon>Sphingomonadales</taxon>
        <taxon>Sphingomonadaceae</taxon>
        <taxon>Sphingomonas</taxon>
    </lineage>
</organism>
<dbReference type="PANTHER" id="PTHR13774:SF17">
    <property type="entry name" value="PHENAZINE BIOSYNTHESIS-LIKE DOMAIN-CONTAINING PROTEIN"/>
    <property type="match status" value="1"/>
</dbReference>
<dbReference type="STRING" id="1123269.NX02_27110"/>
<reference evidence="4 5" key="1">
    <citation type="submission" date="2013-07" db="EMBL/GenBank/DDBJ databases">
        <title>Completed genome of Sphingomonas sanxanigenens NX02.</title>
        <authorList>
            <person name="Ma T."/>
            <person name="Huang H."/>
            <person name="Wu M."/>
            <person name="Li X."/>
            <person name="Li G."/>
        </authorList>
    </citation>
    <scope>NUCLEOTIDE SEQUENCE [LARGE SCALE GENOMIC DNA]</scope>
    <source>
        <strain evidence="4 5">NX02</strain>
    </source>
</reference>
<dbReference type="GO" id="GO:0016853">
    <property type="term" value="F:isomerase activity"/>
    <property type="evidence" value="ECO:0007669"/>
    <property type="project" value="UniProtKB-KW"/>
</dbReference>
<evidence type="ECO:0008006" key="6">
    <source>
        <dbReference type="Google" id="ProtNLM"/>
    </source>
</evidence>
<evidence type="ECO:0000313" key="5">
    <source>
        <dbReference type="Proteomes" id="UP000018851"/>
    </source>
</evidence>
<dbReference type="RefSeq" id="WP_025295106.1">
    <property type="nucleotide sequence ID" value="NZ_CP006644.1"/>
</dbReference>
<name>W0AL51_9SPHN</name>
<gene>
    <name evidence="4" type="ORF">NX02_27110</name>
</gene>
<comment type="similarity">
    <text evidence="1">Belongs to the PhzF family.</text>
</comment>
<dbReference type="Pfam" id="PF02567">
    <property type="entry name" value="PhzC-PhzF"/>
    <property type="match status" value="1"/>
</dbReference>
<dbReference type="OrthoDB" id="9788221at2"/>
<dbReference type="AlphaFoldDB" id="W0AL51"/>
<dbReference type="eggNOG" id="COG0384">
    <property type="taxonomic scope" value="Bacteria"/>
</dbReference>
<evidence type="ECO:0000313" key="4">
    <source>
        <dbReference type="EMBL" id="AHE57008.1"/>
    </source>
</evidence>
<dbReference type="PIRSF" id="PIRSF016184">
    <property type="entry name" value="PhzC_PhzF"/>
    <property type="match status" value="1"/>
</dbReference>
<keyword evidence="5" id="KW-1185">Reference proteome</keyword>
<dbReference type="KEGG" id="ssan:NX02_27110"/>
<dbReference type="PATRIC" id="fig|1123269.5.peg.5319"/>
<dbReference type="PANTHER" id="PTHR13774">
    <property type="entry name" value="PHENAZINE BIOSYNTHESIS PROTEIN"/>
    <property type="match status" value="1"/>
</dbReference>
<dbReference type="InterPro" id="IPR003719">
    <property type="entry name" value="Phenazine_PhzF-like"/>
</dbReference>
<dbReference type="EMBL" id="CP006644">
    <property type="protein sequence ID" value="AHE57008.1"/>
    <property type="molecule type" value="Genomic_DNA"/>
</dbReference>
<proteinExistence type="inferred from homology"/>
<evidence type="ECO:0000256" key="2">
    <source>
        <dbReference type="ARBA" id="ARBA00023235"/>
    </source>
</evidence>
<dbReference type="SUPFAM" id="SSF54506">
    <property type="entry name" value="Diaminopimelate epimerase-like"/>
    <property type="match status" value="1"/>
</dbReference>
<feature type="active site" evidence="3">
    <location>
        <position position="48"/>
    </location>
</feature>
<keyword evidence="2" id="KW-0413">Isomerase</keyword>